<sequence>MGFPAKDRSSVQRHSTFCKLWHRGQPPLTCEPEHFKSPTMGQKFLTSMKLNEGFLRSPITQSWRHPRVGSWRCEFGFDMTSEEGCENQMELAILECVKRVQDSVFARFVGPLDQRAIGSYGDDPGVIYPSHRY</sequence>
<protein>
    <submittedName>
        <fullName evidence="1">Uncharacterized protein</fullName>
    </submittedName>
</protein>
<evidence type="ECO:0000313" key="1">
    <source>
        <dbReference type="EMBL" id="QSS60998.1"/>
    </source>
</evidence>
<dbReference type="AlphaFoldDB" id="A0A8A1M3H3"/>
<dbReference type="EMBL" id="CP069110">
    <property type="protein sequence ID" value="QSS60998.1"/>
    <property type="molecule type" value="Genomic_DNA"/>
</dbReference>
<evidence type="ECO:0000313" key="2">
    <source>
        <dbReference type="Proteomes" id="UP000663671"/>
    </source>
</evidence>
<organism evidence="1 2">
    <name type="scientific">Ajellomyces capsulatus</name>
    <name type="common">Darling's disease fungus</name>
    <name type="synonym">Histoplasma capsulatum</name>
    <dbReference type="NCBI Taxonomy" id="5037"/>
    <lineage>
        <taxon>Eukaryota</taxon>
        <taxon>Fungi</taxon>
        <taxon>Dikarya</taxon>
        <taxon>Ascomycota</taxon>
        <taxon>Pezizomycotina</taxon>
        <taxon>Eurotiomycetes</taxon>
        <taxon>Eurotiomycetidae</taxon>
        <taxon>Onygenales</taxon>
        <taxon>Ajellomycetaceae</taxon>
        <taxon>Histoplasma</taxon>
    </lineage>
</organism>
<reference evidence="1" key="1">
    <citation type="submission" date="2021-01" db="EMBL/GenBank/DDBJ databases">
        <title>Chromosome-level genome assembly of a human fungal pathogen reveals clustering of transcriptionally co-regulated genes.</title>
        <authorList>
            <person name="Voorhies M."/>
            <person name="Cohen S."/>
            <person name="Shea T.P."/>
            <person name="Petrus S."/>
            <person name="Munoz J.F."/>
            <person name="Poplawski S."/>
            <person name="Goldman W.E."/>
            <person name="Michael T."/>
            <person name="Cuomo C.A."/>
            <person name="Sil A."/>
            <person name="Beyhan S."/>
        </authorList>
    </citation>
    <scope>NUCLEOTIDE SEQUENCE</scope>
    <source>
        <strain evidence="1">WU24</strain>
    </source>
</reference>
<proteinExistence type="predicted"/>
<accession>A0A8A1M3H3</accession>
<gene>
    <name evidence="1" type="ORF">I7I51_05805</name>
</gene>
<dbReference type="Proteomes" id="UP000663671">
    <property type="component" value="Chromosome 4"/>
</dbReference>
<dbReference type="VEuPathDB" id="FungiDB:I7I51_05805"/>
<name>A0A8A1M3H3_AJECA</name>